<dbReference type="RefSeq" id="WP_166919469.1">
    <property type="nucleotide sequence ID" value="NZ_JAASRN010000002.1"/>
</dbReference>
<dbReference type="Pfam" id="PF11306">
    <property type="entry name" value="DUF3108"/>
    <property type="match status" value="1"/>
</dbReference>
<dbReference type="InterPro" id="IPR021457">
    <property type="entry name" value="DUF3108"/>
</dbReference>
<accession>A0A846MRY3</accession>
<protein>
    <recommendedName>
        <fullName evidence="3">DUF3108 domain-containing protein</fullName>
    </recommendedName>
</protein>
<evidence type="ECO:0000313" key="1">
    <source>
        <dbReference type="EMBL" id="NIK74110.1"/>
    </source>
</evidence>
<evidence type="ECO:0000313" key="2">
    <source>
        <dbReference type="Proteomes" id="UP000537126"/>
    </source>
</evidence>
<keyword evidence="2" id="KW-1185">Reference proteome</keyword>
<comment type="caution">
    <text evidence="1">The sequence shown here is derived from an EMBL/GenBank/DDBJ whole genome shotgun (WGS) entry which is preliminary data.</text>
</comment>
<dbReference type="AlphaFoldDB" id="A0A846MRY3"/>
<name>A0A846MRY3_9BACT</name>
<reference evidence="1 2" key="1">
    <citation type="submission" date="2020-03" db="EMBL/GenBank/DDBJ databases">
        <title>Genomic Encyclopedia of Type Strains, Phase IV (KMG-IV): sequencing the most valuable type-strain genomes for metagenomic binning, comparative biology and taxonomic classification.</title>
        <authorList>
            <person name="Goeker M."/>
        </authorList>
    </citation>
    <scope>NUCLEOTIDE SEQUENCE [LARGE SCALE GENOMIC DNA]</scope>
    <source>
        <strain evidence="1 2">DSM 5718</strain>
    </source>
</reference>
<gene>
    <name evidence="1" type="ORF">FHS56_001623</name>
</gene>
<sequence length="264" mass="30881">MKRLVSLILLWVLLVAAKWKESYRVVEHDAFQAGEEIDYLLHYMFVNAGTAHIEVSKKLYSVNGRPCYRVDVYGRSIGGLEMVTKIRDFWRSYIDTAAIAPHRFYRNIQEGRYKKEETTQFYPLQRLAKVKDEKGESVVKTPPYVQDLVSGFYYVRTLDFRRYQKGDTLRIPGILEHDIYDLAVLYLGKEEVETKFGWIDCHVLSPVMPPNELFRGKHPVKMWVSADRNQIPVKIAAELLIGAVEVDIENYKNLKHPMPFKKKY</sequence>
<organism evidence="1 2">
    <name type="scientific">Thermonema lapsum</name>
    <dbReference type="NCBI Taxonomy" id="28195"/>
    <lineage>
        <taxon>Bacteria</taxon>
        <taxon>Pseudomonadati</taxon>
        <taxon>Bacteroidota</taxon>
        <taxon>Cytophagia</taxon>
        <taxon>Cytophagales</taxon>
        <taxon>Thermonemataceae</taxon>
        <taxon>Thermonema</taxon>
    </lineage>
</organism>
<dbReference type="Proteomes" id="UP000537126">
    <property type="component" value="Unassembled WGS sequence"/>
</dbReference>
<dbReference type="EMBL" id="JAASRN010000002">
    <property type="protein sequence ID" value="NIK74110.1"/>
    <property type="molecule type" value="Genomic_DNA"/>
</dbReference>
<evidence type="ECO:0008006" key="3">
    <source>
        <dbReference type="Google" id="ProtNLM"/>
    </source>
</evidence>
<proteinExistence type="predicted"/>